<evidence type="ECO:0000256" key="1">
    <source>
        <dbReference type="SAM" id="Phobius"/>
    </source>
</evidence>
<keyword evidence="1" id="KW-1133">Transmembrane helix</keyword>
<feature type="transmembrane region" description="Helical" evidence="1">
    <location>
        <begin position="7"/>
        <end position="28"/>
    </location>
</feature>
<dbReference type="Proteomes" id="UP001432202">
    <property type="component" value="Chromosome"/>
</dbReference>
<keyword evidence="3" id="KW-1185">Reference proteome</keyword>
<proteinExistence type="predicted"/>
<organism evidence="2 3">
    <name type="scientific">Sulfolobus tengchongensis</name>
    <dbReference type="NCBI Taxonomy" id="207809"/>
    <lineage>
        <taxon>Archaea</taxon>
        <taxon>Thermoproteota</taxon>
        <taxon>Thermoprotei</taxon>
        <taxon>Sulfolobales</taxon>
        <taxon>Sulfolobaceae</taxon>
        <taxon>Sulfolobus</taxon>
    </lineage>
</organism>
<evidence type="ECO:0000313" key="3">
    <source>
        <dbReference type="Proteomes" id="UP001432202"/>
    </source>
</evidence>
<feature type="transmembrane region" description="Helical" evidence="1">
    <location>
        <begin position="323"/>
        <end position="341"/>
    </location>
</feature>
<name>A0AAX4L576_9CREN</name>
<keyword evidence="1" id="KW-0812">Transmembrane</keyword>
<accession>A0AAX4L576</accession>
<dbReference type="RefSeq" id="WP_338604452.1">
    <property type="nucleotide sequence ID" value="NZ_CP146016.1"/>
</dbReference>
<evidence type="ECO:0000313" key="2">
    <source>
        <dbReference type="EMBL" id="WWQ61707.1"/>
    </source>
</evidence>
<feature type="transmembrane region" description="Helical" evidence="1">
    <location>
        <begin position="132"/>
        <end position="149"/>
    </location>
</feature>
<sequence>MGLKRKLFVFSFSFSSIGGPLALVGQFLKNVSTLEVILSLIIFAPITYMTYYAMDKVWDKGGLYDYVSKFTPNLSRYFLFFWIFSYFLYLSYTVDYIVYWILNENGLMASILVLLITLAIATIVYIGRELEFLLVSTILQIVFALPFNWNFRPFSPFEFNLNVVLSTSLLYICITLTPFVGNGSKEGINSIFLAYLISGTILLLDSFFNIPKIIYLISSFSTFSLIIVEFYSLRNVLSRTTLKNINLYLILAFIISTLISLVNPYVYYIYTITPSVTALYVSLILFFISVTLSIENKLKVLSILSLGLLAYGLYTSLQFSSFYLLIEQILTIIIISLIPFVKNLLSY</sequence>
<gene>
    <name evidence="2" type="ORF">V6M85_06465</name>
</gene>
<dbReference type="GeneID" id="89336395"/>
<feature type="transmembrane region" description="Helical" evidence="1">
    <location>
        <begin position="74"/>
        <end position="94"/>
    </location>
</feature>
<feature type="transmembrane region" description="Helical" evidence="1">
    <location>
        <begin position="268"/>
        <end position="288"/>
    </location>
</feature>
<keyword evidence="1" id="KW-0472">Membrane</keyword>
<feature type="transmembrane region" description="Helical" evidence="1">
    <location>
        <begin position="245"/>
        <end position="262"/>
    </location>
</feature>
<reference evidence="2 3" key="1">
    <citation type="submission" date="2024-02" db="EMBL/GenBank/DDBJ databases">
        <title>STSV induces naive adaptation in Sulfolobus.</title>
        <authorList>
            <person name="Xiang X."/>
            <person name="Song M."/>
        </authorList>
    </citation>
    <scope>NUCLEOTIDE SEQUENCE [LARGE SCALE GENOMIC DNA]</scope>
    <source>
        <strain evidence="2 3">RT2</strain>
    </source>
</reference>
<protein>
    <submittedName>
        <fullName evidence="2">Uncharacterized protein</fullName>
    </submittedName>
</protein>
<feature type="transmembrane region" description="Helical" evidence="1">
    <location>
        <begin position="161"/>
        <end position="181"/>
    </location>
</feature>
<feature type="transmembrane region" description="Helical" evidence="1">
    <location>
        <begin position="188"/>
        <end position="207"/>
    </location>
</feature>
<feature type="transmembrane region" description="Helical" evidence="1">
    <location>
        <begin position="34"/>
        <end position="53"/>
    </location>
</feature>
<dbReference type="AlphaFoldDB" id="A0AAX4L576"/>
<feature type="transmembrane region" description="Helical" evidence="1">
    <location>
        <begin position="213"/>
        <end position="233"/>
    </location>
</feature>
<feature type="transmembrane region" description="Helical" evidence="1">
    <location>
        <begin position="106"/>
        <end position="125"/>
    </location>
</feature>
<dbReference type="EMBL" id="CP146016">
    <property type="protein sequence ID" value="WWQ61707.1"/>
    <property type="molecule type" value="Genomic_DNA"/>
</dbReference>
<feature type="transmembrane region" description="Helical" evidence="1">
    <location>
        <begin position="300"/>
        <end position="317"/>
    </location>
</feature>